<organism evidence="9 10">
    <name type="scientific">Sedimentibacter hydroxybenzoicus DSM 7310</name>
    <dbReference type="NCBI Taxonomy" id="1123245"/>
    <lineage>
        <taxon>Bacteria</taxon>
        <taxon>Bacillati</taxon>
        <taxon>Bacillota</taxon>
        <taxon>Tissierellia</taxon>
        <taxon>Sedimentibacter</taxon>
    </lineage>
</organism>
<evidence type="ECO:0000256" key="5">
    <source>
        <dbReference type="ARBA" id="ARBA00022989"/>
    </source>
</evidence>
<evidence type="ECO:0000313" key="9">
    <source>
        <dbReference type="EMBL" id="NYB75214.1"/>
    </source>
</evidence>
<proteinExistence type="inferred from homology"/>
<evidence type="ECO:0000256" key="2">
    <source>
        <dbReference type="ARBA" id="ARBA00006448"/>
    </source>
</evidence>
<keyword evidence="10" id="KW-1185">Reference proteome</keyword>
<keyword evidence="3" id="KW-1003">Cell membrane</keyword>
<feature type="transmembrane region" description="Helical" evidence="7">
    <location>
        <begin position="6"/>
        <end position="23"/>
    </location>
</feature>
<gene>
    <name evidence="9" type="ORF">HZF24_13780</name>
</gene>
<evidence type="ECO:0000256" key="4">
    <source>
        <dbReference type="ARBA" id="ARBA00022692"/>
    </source>
</evidence>
<evidence type="ECO:0000313" key="10">
    <source>
        <dbReference type="Proteomes" id="UP000611629"/>
    </source>
</evidence>
<reference evidence="9" key="1">
    <citation type="submission" date="2020-07" db="EMBL/GenBank/DDBJ databases">
        <title>Genomic analysis of a strain of Sedimentibacter Hydroxybenzoicus DSM7310.</title>
        <authorList>
            <person name="Ma S."/>
        </authorList>
    </citation>
    <scope>NUCLEOTIDE SEQUENCE</scope>
    <source>
        <strain evidence="9">DSM 7310</strain>
    </source>
</reference>
<dbReference type="AlphaFoldDB" id="A0A974BL51"/>
<sequence>MIIVAVRALILYTFLLISMRIMGKGELGELQPFDLVVSLMLAELAVIPLGDLGEPLFHGFIAIATIMFLQCLISYITLKNNGARKIISGVPSIIFDHGRFNVKEMKKLRINVNDVLGQIRLKGYCNIEDIDYLIMETNGEMSIIAPDDPPGTKCKRLPVATILDGKVMYNNFKKYNVSYSDFEKELKKKKTNPKDILYGFVDEDDNFIFYVR</sequence>
<dbReference type="InterPro" id="IPR007353">
    <property type="entry name" value="DUF421"/>
</dbReference>
<comment type="subcellular location">
    <subcellularLocation>
        <location evidence="1">Cell membrane</location>
        <topology evidence="1">Multi-pass membrane protein</topology>
    </subcellularLocation>
</comment>
<dbReference type="PANTHER" id="PTHR34582:SF6">
    <property type="entry name" value="UPF0702 TRANSMEMBRANE PROTEIN YCAP"/>
    <property type="match status" value="1"/>
</dbReference>
<evidence type="ECO:0000256" key="6">
    <source>
        <dbReference type="ARBA" id="ARBA00023136"/>
    </source>
</evidence>
<accession>A0A974BL51</accession>
<feature type="transmembrane region" description="Helical" evidence="7">
    <location>
        <begin position="56"/>
        <end position="78"/>
    </location>
</feature>
<dbReference type="GO" id="GO:0005886">
    <property type="term" value="C:plasma membrane"/>
    <property type="evidence" value="ECO:0007669"/>
    <property type="project" value="UniProtKB-SubCell"/>
</dbReference>
<keyword evidence="4 7" id="KW-0812">Transmembrane</keyword>
<comment type="caution">
    <text evidence="9">The sequence shown here is derived from an EMBL/GenBank/DDBJ whole genome shotgun (WGS) entry which is preliminary data.</text>
</comment>
<evidence type="ECO:0000256" key="1">
    <source>
        <dbReference type="ARBA" id="ARBA00004651"/>
    </source>
</evidence>
<dbReference type="Proteomes" id="UP000611629">
    <property type="component" value="Unassembled WGS sequence"/>
</dbReference>
<feature type="domain" description="YetF C-terminal" evidence="8">
    <location>
        <begin position="79"/>
        <end position="199"/>
    </location>
</feature>
<evidence type="ECO:0000256" key="3">
    <source>
        <dbReference type="ARBA" id="ARBA00022475"/>
    </source>
</evidence>
<dbReference type="EMBL" id="JACBNQ010000018">
    <property type="protein sequence ID" value="NYB75214.1"/>
    <property type="molecule type" value="Genomic_DNA"/>
</dbReference>
<comment type="similarity">
    <text evidence="2">Belongs to the UPF0702 family.</text>
</comment>
<keyword evidence="5 7" id="KW-1133">Transmembrane helix</keyword>
<dbReference type="PANTHER" id="PTHR34582">
    <property type="entry name" value="UPF0702 TRANSMEMBRANE PROTEIN YCAP"/>
    <property type="match status" value="1"/>
</dbReference>
<name>A0A974BL51_SEDHY</name>
<dbReference type="Gene3D" id="3.30.240.20">
    <property type="entry name" value="bsu07140 like domains"/>
    <property type="match status" value="2"/>
</dbReference>
<dbReference type="InterPro" id="IPR023090">
    <property type="entry name" value="UPF0702_alpha/beta_dom_sf"/>
</dbReference>
<evidence type="ECO:0000259" key="8">
    <source>
        <dbReference type="Pfam" id="PF04239"/>
    </source>
</evidence>
<dbReference type="Pfam" id="PF04239">
    <property type="entry name" value="DUF421"/>
    <property type="match status" value="1"/>
</dbReference>
<keyword evidence="6 7" id="KW-0472">Membrane</keyword>
<protein>
    <submittedName>
        <fullName evidence="9">DUF421 domain-containing protein</fullName>
    </submittedName>
</protein>
<dbReference type="RefSeq" id="WP_179238920.1">
    <property type="nucleotide sequence ID" value="NZ_JACBNQ010000018.1"/>
</dbReference>
<evidence type="ECO:0000256" key="7">
    <source>
        <dbReference type="SAM" id="Phobius"/>
    </source>
</evidence>